<reference evidence="6" key="1">
    <citation type="submission" date="2022-10" db="EMBL/GenBank/DDBJ databases">
        <title>Comparative genomics and taxonomic characterization of three novel marine species of genus Reichenbachiella exhibiting antioxidant and polysaccharide degradation activities.</title>
        <authorList>
            <person name="Muhammad N."/>
            <person name="Lee Y.-J."/>
            <person name="Ko J."/>
            <person name="Kim S.-G."/>
        </authorList>
    </citation>
    <scope>NUCLEOTIDE SEQUENCE</scope>
    <source>
        <strain evidence="6">Wsw4-B4</strain>
    </source>
</reference>
<dbReference type="InterPro" id="IPR012338">
    <property type="entry name" value="Beta-lactam/transpept-like"/>
</dbReference>
<feature type="binding site" evidence="5">
    <location>
        <position position="305"/>
    </location>
    <ligand>
        <name>substrate</name>
    </ligand>
</feature>
<evidence type="ECO:0000256" key="2">
    <source>
        <dbReference type="ARBA" id="ARBA00012918"/>
    </source>
</evidence>
<dbReference type="EC" id="3.5.1.2" evidence="2 5"/>
<feature type="binding site" evidence="5">
    <location>
        <position position="160"/>
    </location>
    <ligand>
        <name>substrate</name>
    </ligand>
</feature>
<dbReference type="Pfam" id="PF04960">
    <property type="entry name" value="Glutaminase"/>
    <property type="match status" value="1"/>
</dbReference>
<dbReference type="NCBIfam" id="NF009020">
    <property type="entry name" value="PRK12356.1"/>
    <property type="match status" value="1"/>
</dbReference>
<keyword evidence="7" id="KW-1185">Reference proteome</keyword>
<feature type="binding site" evidence="5">
    <location>
        <position position="235"/>
    </location>
    <ligand>
        <name>substrate</name>
    </ligand>
</feature>
<keyword evidence="5" id="KW-0007">Acetylation</keyword>
<feature type="binding site" evidence="5">
    <location>
        <position position="211"/>
    </location>
    <ligand>
        <name>substrate</name>
    </ligand>
</feature>
<dbReference type="RefSeq" id="WP_263050530.1">
    <property type="nucleotide sequence ID" value="NZ_CP106735.1"/>
</dbReference>
<evidence type="ECO:0000313" key="6">
    <source>
        <dbReference type="EMBL" id="UXX78786.1"/>
    </source>
</evidence>
<evidence type="ECO:0000313" key="7">
    <source>
        <dbReference type="Proteomes" id="UP001062165"/>
    </source>
</evidence>
<dbReference type="PANTHER" id="PTHR12544">
    <property type="entry name" value="GLUTAMINASE"/>
    <property type="match status" value="1"/>
</dbReference>
<accession>A0ABY6CXZ6</accession>
<dbReference type="PANTHER" id="PTHR12544:SF48">
    <property type="entry name" value="GLUTAMINASE 1"/>
    <property type="match status" value="1"/>
</dbReference>
<proteinExistence type="inferred from homology"/>
<comment type="catalytic activity">
    <reaction evidence="4 5">
        <text>L-glutamine + H2O = L-glutamate + NH4(+)</text>
        <dbReference type="Rhea" id="RHEA:15889"/>
        <dbReference type="ChEBI" id="CHEBI:15377"/>
        <dbReference type="ChEBI" id="CHEBI:28938"/>
        <dbReference type="ChEBI" id="CHEBI:29985"/>
        <dbReference type="ChEBI" id="CHEBI:58359"/>
        <dbReference type="EC" id="3.5.1.2"/>
    </reaction>
</comment>
<protein>
    <recommendedName>
        <fullName evidence="2 5">Glutaminase</fullName>
        <ecNumber evidence="2 5">3.5.1.2</ecNumber>
    </recommendedName>
</protein>
<keyword evidence="3 5" id="KW-0378">Hydrolase</keyword>
<comment type="similarity">
    <text evidence="1 5">Belongs to the glutaminase family.</text>
</comment>
<comment type="subunit">
    <text evidence="5">Homotetramer.</text>
</comment>
<name>A0ABY6CXZ6_9BACT</name>
<organism evidence="6 7">
    <name type="scientific">Reichenbachiella carrageenanivorans</name>
    <dbReference type="NCBI Taxonomy" id="2979869"/>
    <lineage>
        <taxon>Bacteria</taxon>
        <taxon>Pseudomonadati</taxon>
        <taxon>Bacteroidota</taxon>
        <taxon>Cytophagia</taxon>
        <taxon>Cytophagales</taxon>
        <taxon>Reichenbachiellaceae</taxon>
        <taxon>Reichenbachiella</taxon>
    </lineage>
</organism>
<dbReference type="EMBL" id="CP106735">
    <property type="protein sequence ID" value="UXX78786.1"/>
    <property type="molecule type" value="Genomic_DNA"/>
</dbReference>
<feature type="binding site" evidence="5">
    <location>
        <position position="204"/>
    </location>
    <ligand>
        <name>substrate</name>
    </ligand>
</feature>
<evidence type="ECO:0000256" key="5">
    <source>
        <dbReference type="HAMAP-Rule" id="MF_00313"/>
    </source>
</evidence>
<dbReference type="Gene3D" id="3.40.710.10">
    <property type="entry name" value="DD-peptidase/beta-lactamase superfamily"/>
    <property type="match status" value="1"/>
</dbReference>
<sequence length="359" mass="38788">MKMVIIKNHLSLSKQLSYGLVFMALAMLHWSAIAQVKKGPDPLTLQEKRIKDILKEAYDKYKNDQSGTNADYIPELAKVDPELFGIVVVTVGGKRYGVGDIDYTFSIQSISKVFTLAHVLQEMGSEAILDKLGAEATGMPFNSVMAVELQPGRVGNPFVNAGAMATTSLVSGKDQTEKWDRIQAYYSDFAGEPLAVITSVYKSESKTNQHNQAMAKLLASYGKMYDEPATVVDRYTKQCAIGVNTKQLAVMGATLAAGGVNPYTGKQLLSPEEIPKILSLMLTAGLYDYSGTWSYRTGLPAKSGVGGGILAVIPGKGAIAAFSPRLDQAGNSVRAQKAIAHISKELGANIFFRNFQNKD</sequence>
<dbReference type="InterPro" id="IPR015868">
    <property type="entry name" value="Glutaminase"/>
</dbReference>
<evidence type="ECO:0000256" key="4">
    <source>
        <dbReference type="ARBA" id="ARBA00049534"/>
    </source>
</evidence>
<evidence type="ECO:0000256" key="3">
    <source>
        <dbReference type="ARBA" id="ARBA00022801"/>
    </source>
</evidence>
<dbReference type="HAMAP" id="MF_00313">
    <property type="entry name" value="Glutaminase"/>
    <property type="match status" value="1"/>
</dbReference>
<dbReference type="NCBIfam" id="TIGR03814">
    <property type="entry name" value="Gln_ase"/>
    <property type="match status" value="1"/>
</dbReference>
<feature type="binding site" evidence="5">
    <location>
        <position position="109"/>
    </location>
    <ligand>
        <name>substrate</name>
    </ligand>
</feature>
<dbReference type="SUPFAM" id="SSF56601">
    <property type="entry name" value="beta-lactamase/transpeptidase-like"/>
    <property type="match status" value="1"/>
</dbReference>
<dbReference type="Proteomes" id="UP001062165">
    <property type="component" value="Chromosome"/>
</dbReference>
<dbReference type="GO" id="GO:0004359">
    <property type="term" value="F:glutaminase activity"/>
    <property type="evidence" value="ECO:0007669"/>
    <property type="project" value="UniProtKB-EC"/>
</dbReference>
<evidence type="ECO:0000256" key="1">
    <source>
        <dbReference type="ARBA" id="ARBA00011076"/>
    </source>
</evidence>
<feature type="binding site" evidence="5">
    <location>
        <position position="287"/>
    </location>
    <ligand>
        <name>substrate</name>
    </ligand>
</feature>
<gene>
    <name evidence="5 6" type="primary">glsA</name>
    <name evidence="6" type="ORF">N7E81_15615</name>
</gene>